<reference evidence="1" key="1">
    <citation type="submission" date="2014-05" db="EMBL/GenBank/DDBJ databases">
        <authorList>
            <person name="Chronopoulou M."/>
        </authorList>
    </citation>
    <scope>NUCLEOTIDE SEQUENCE</scope>
    <source>
        <tissue evidence="1">Whole organism</tissue>
    </source>
</reference>
<sequence>MEQLKRRKFDFIKSKVKAYKGHVTRSIIQLKRSNRMELVEISHGRARRRLHVLEDISELVEFKFETMEQQEDVVMFVEERDCMDDEIMKEFMKKMEELAGKEDQNLPSKDYS</sequence>
<organism evidence="1">
    <name type="scientific">Lepeophtheirus salmonis</name>
    <name type="common">Salmon louse</name>
    <name type="synonym">Caligus salmonis</name>
    <dbReference type="NCBI Taxonomy" id="72036"/>
    <lineage>
        <taxon>Eukaryota</taxon>
        <taxon>Metazoa</taxon>
        <taxon>Ecdysozoa</taxon>
        <taxon>Arthropoda</taxon>
        <taxon>Crustacea</taxon>
        <taxon>Multicrustacea</taxon>
        <taxon>Hexanauplia</taxon>
        <taxon>Copepoda</taxon>
        <taxon>Siphonostomatoida</taxon>
        <taxon>Caligidae</taxon>
        <taxon>Lepeophtheirus</taxon>
    </lineage>
</organism>
<evidence type="ECO:0000313" key="1">
    <source>
        <dbReference type="EMBL" id="CDW47790.1"/>
    </source>
</evidence>
<accession>A0A0K2VBV7</accession>
<name>A0A0K2VBV7_LEPSM</name>
<protein>
    <submittedName>
        <fullName evidence="1">Uncharacterized protein</fullName>
    </submittedName>
</protein>
<proteinExistence type="predicted"/>
<dbReference type="EMBL" id="HACA01030429">
    <property type="protein sequence ID" value="CDW47790.1"/>
    <property type="molecule type" value="Transcribed_RNA"/>
</dbReference>
<dbReference type="OrthoDB" id="6375402at2759"/>
<dbReference type="AlphaFoldDB" id="A0A0K2VBV7"/>